<sequence>MASSSVSKSPSSSSDRRSDITYLGLSLHLHTIYSVAPTEKVYPGETFLSYVVLGDDVLIADERVASVYSSMVQNLGVKISFTKSLCSSTGCVEFAKRFLIDELRRDLSPVSIKCLMNSFSPLGLYGLARQYDIKRFYTFYRIGGMGYRSISCLSTKRSCTTERRVWIFNKIRLPVSWCLCYMRGQS</sequence>
<evidence type="ECO:0008006" key="3">
    <source>
        <dbReference type="Google" id="ProtNLM"/>
    </source>
</evidence>
<reference evidence="1" key="1">
    <citation type="submission" date="2023-12" db="EMBL/GenBank/DDBJ databases">
        <title>Genome assembly of Anisodus tanguticus.</title>
        <authorList>
            <person name="Wang Y.-J."/>
        </authorList>
    </citation>
    <scope>NUCLEOTIDE SEQUENCE</scope>
    <source>
        <strain evidence="1">KB-2021</strain>
        <tissue evidence="1">Leaf</tissue>
    </source>
</reference>
<gene>
    <name evidence="1" type="ORF">RND71_034603</name>
</gene>
<dbReference type="InterPro" id="IPR008686">
    <property type="entry name" value="RNA_pol_mitovir"/>
</dbReference>
<dbReference type="Proteomes" id="UP001291623">
    <property type="component" value="Unassembled WGS sequence"/>
</dbReference>
<name>A0AAE1V4D6_9SOLA</name>
<comment type="caution">
    <text evidence="1">The sequence shown here is derived from an EMBL/GenBank/DDBJ whole genome shotgun (WGS) entry which is preliminary data.</text>
</comment>
<evidence type="ECO:0000313" key="2">
    <source>
        <dbReference type="Proteomes" id="UP001291623"/>
    </source>
</evidence>
<dbReference type="PANTHER" id="PTHR34456">
    <property type="entry name" value="MITOVIRUS RNA-DEPENDENT RNA POLYMERASE"/>
    <property type="match status" value="1"/>
</dbReference>
<organism evidence="1 2">
    <name type="scientific">Anisodus tanguticus</name>
    <dbReference type="NCBI Taxonomy" id="243964"/>
    <lineage>
        <taxon>Eukaryota</taxon>
        <taxon>Viridiplantae</taxon>
        <taxon>Streptophyta</taxon>
        <taxon>Embryophyta</taxon>
        <taxon>Tracheophyta</taxon>
        <taxon>Spermatophyta</taxon>
        <taxon>Magnoliopsida</taxon>
        <taxon>eudicotyledons</taxon>
        <taxon>Gunneridae</taxon>
        <taxon>Pentapetalae</taxon>
        <taxon>asterids</taxon>
        <taxon>lamiids</taxon>
        <taxon>Solanales</taxon>
        <taxon>Solanaceae</taxon>
        <taxon>Solanoideae</taxon>
        <taxon>Hyoscyameae</taxon>
        <taxon>Anisodus</taxon>
    </lineage>
</organism>
<evidence type="ECO:0000313" key="1">
    <source>
        <dbReference type="EMBL" id="KAK4348264.1"/>
    </source>
</evidence>
<keyword evidence="2" id="KW-1185">Reference proteome</keyword>
<dbReference type="PANTHER" id="PTHR34456:SF13">
    <property type="entry name" value="REVERSE TRANSCRIPTASE DOMAIN-CONTAINING PROTEIN"/>
    <property type="match status" value="1"/>
</dbReference>
<accession>A0AAE1V4D6</accession>
<proteinExistence type="predicted"/>
<protein>
    <recommendedName>
        <fullName evidence="3">Reverse transcriptase</fullName>
    </recommendedName>
</protein>
<dbReference type="EMBL" id="JAVYJV010000018">
    <property type="protein sequence ID" value="KAK4348264.1"/>
    <property type="molecule type" value="Genomic_DNA"/>
</dbReference>
<dbReference type="AlphaFoldDB" id="A0AAE1V4D6"/>
<dbReference type="Pfam" id="PF05919">
    <property type="entry name" value="Mitovir_RNA_pol"/>
    <property type="match status" value="1"/>
</dbReference>